<reference evidence="2 3" key="1">
    <citation type="submission" date="2024-02" db="EMBL/GenBank/DDBJ databases">
        <authorList>
            <person name="Chen Y."/>
            <person name="Shah S."/>
            <person name="Dougan E. K."/>
            <person name="Thang M."/>
            <person name="Chan C."/>
        </authorList>
    </citation>
    <scope>NUCLEOTIDE SEQUENCE [LARGE SCALE GENOMIC DNA]</scope>
</reference>
<evidence type="ECO:0000313" key="2">
    <source>
        <dbReference type="EMBL" id="CAK9058272.1"/>
    </source>
</evidence>
<organism evidence="2 3">
    <name type="scientific">Durusdinium trenchii</name>
    <dbReference type="NCBI Taxonomy" id="1381693"/>
    <lineage>
        <taxon>Eukaryota</taxon>
        <taxon>Sar</taxon>
        <taxon>Alveolata</taxon>
        <taxon>Dinophyceae</taxon>
        <taxon>Suessiales</taxon>
        <taxon>Symbiodiniaceae</taxon>
        <taxon>Durusdinium</taxon>
    </lineage>
</organism>
<evidence type="ECO:0000313" key="3">
    <source>
        <dbReference type="Proteomes" id="UP001642484"/>
    </source>
</evidence>
<feature type="non-terminal residue" evidence="2">
    <location>
        <position position="1"/>
    </location>
</feature>
<comment type="caution">
    <text evidence="2">The sequence shown here is derived from an EMBL/GenBank/DDBJ whole genome shotgun (WGS) entry which is preliminary data.</text>
</comment>
<feature type="region of interest" description="Disordered" evidence="1">
    <location>
        <begin position="1"/>
        <end position="21"/>
    </location>
</feature>
<name>A0ABP0N3D4_9DINO</name>
<evidence type="ECO:0000256" key="1">
    <source>
        <dbReference type="SAM" id="MobiDB-lite"/>
    </source>
</evidence>
<keyword evidence="3" id="KW-1185">Reference proteome</keyword>
<dbReference type="EMBL" id="CAXAMN010021351">
    <property type="protein sequence ID" value="CAK9058272.1"/>
    <property type="molecule type" value="Genomic_DNA"/>
</dbReference>
<proteinExistence type="predicted"/>
<protein>
    <submittedName>
        <fullName evidence="2">Uncharacterized protein</fullName>
    </submittedName>
</protein>
<gene>
    <name evidence="2" type="ORF">CCMP2556_LOCUS28721</name>
</gene>
<accession>A0ABP0N3D4</accession>
<dbReference type="Proteomes" id="UP001642484">
    <property type="component" value="Unassembled WGS sequence"/>
</dbReference>
<sequence>TGVPGVPPSGKRGPGSDATPLPKAELESRLAIVKVEGHEVKPHTVSVLLPHELIHCLSQDAFAFNSIFLGNISESGRVGFWRHAQNLAPRRNHPCFEQENVSLASLVPLTVHGDGAQFFRDDEHYVYSISSLFGCNGCIQTTLLSKFPIAIIPERWMRSSQAQKSVNQTVAQLVAWSLKCSISGVGPDVGMYGETLTGYRAEMRGVSLGPWKAAYFAFKADLKARKWMHSFSRYYKSKLQSGSHTVCQGSFFHMCRPTTPYLLRSKWVEGAFQSANPLFGHIRTLRNS</sequence>